<dbReference type="Gene3D" id="2.80.10.50">
    <property type="match status" value="5"/>
</dbReference>
<feature type="compositionally biased region" description="Basic residues" evidence="1">
    <location>
        <begin position="628"/>
        <end position="643"/>
    </location>
</feature>
<keyword evidence="2" id="KW-0812">Transmembrane</keyword>
<feature type="compositionally biased region" description="Low complexity" evidence="1">
    <location>
        <begin position="778"/>
        <end position="790"/>
    </location>
</feature>
<dbReference type="SMART" id="SM00458">
    <property type="entry name" value="RICIN"/>
    <property type="match status" value="1"/>
</dbReference>
<evidence type="ECO:0000313" key="4">
    <source>
        <dbReference type="EMBL" id="EMD34347.1"/>
    </source>
</evidence>
<keyword evidence="2" id="KW-1133">Transmembrane helix</keyword>
<feature type="region of interest" description="Disordered" evidence="1">
    <location>
        <begin position="624"/>
        <end position="647"/>
    </location>
</feature>
<proteinExistence type="predicted"/>
<evidence type="ECO:0000256" key="2">
    <source>
        <dbReference type="SAM" id="Phobius"/>
    </source>
</evidence>
<dbReference type="PROSITE" id="PS50231">
    <property type="entry name" value="RICIN_B_LECTIN"/>
    <property type="match status" value="1"/>
</dbReference>
<dbReference type="SUPFAM" id="SSF50370">
    <property type="entry name" value="Ricin B-like lectins"/>
    <property type="match status" value="4"/>
</dbReference>
<keyword evidence="5" id="KW-1185">Reference proteome</keyword>
<accession>M2R7G5</accession>
<dbReference type="OrthoDB" id="2131701at2759"/>
<dbReference type="AlphaFoldDB" id="M2R7G5"/>
<dbReference type="InterPro" id="IPR035992">
    <property type="entry name" value="Ricin_B-like_lectins"/>
</dbReference>
<dbReference type="HOGENOM" id="CLU_343545_0_0_1"/>
<protein>
    <submittedName>
        <fullName evidence="4">Carbohydrate-binding module family 13 protein</fullName>
    </submittedName>
</protein>
<reference evidence="4 5" key="1">
    <citation type="journal article" date="2012" name="Proc. Natl. Acad. Sci. U.S.A.">
        <title>Comparative genomics of Ceriporiopsis subvermispora and Phanerochaete chrysosporium provide insight into selective ligninolysis.</title>
        <authorList>
            <person name="Fernandez-Fueyo E."/>
            <person name="Ruiz-Duenas F.J."/>
            <person name="Ferreira P."/>
            <person name="Floudas D."/>
            <person name="Hibbett D.S."/>
            <person name="Canessa P."/>
            <person name="Larrondo L.F."/>
            <person name="James T.Y."/>
            <person name="Seelenfreund D."/>
            <person name="Lobos S."/>
            <person name="Polanco R."/>
            <person name="Tello M."/>
            <person name="Honda Y."/>
            <person name="Watanabe T."/>
            <person name="Watanabe T."/>
            <person name="Ryu J.S."/>
            <person name="Kubicek C.P."/>
            <person name="Schmoll M."/>
            <person name="Gaskell J."/>
            <person name="Hammel K.E."/>
            <person name="St John F.J."/>
            <person name="Vanden Wymelenberg A."/>
            <person name="Sabat G."/>
            <person name="Splinter BonDurant S."/>
            <person name="Syed K."/>
            <person name="Yadav J.S."/>
            <person name="Doddapaneni H."/>
            <person name="Subramanian V."/>
            <person name="Lavin J.L."/>
            <person name="Oguiza J.A."/>
            <person name="Perez G."/>
            <person name="Pisabarro A.G."/>
            <person name="Ramirez L."/>
            <person name="Santoyo F."/>
            <person name="Master E."/>
            <person name="Coutinho P.M."/>
            <person name="Henrissat B."/>
            <person name="Lombard V."/>
            <person name="Magnuson J.K."/>
            <person name="Kuees U."/>
            <person name="Hori C."/>
            <person name="Igarashi K."/>
            <person name="Samejima M."/>
            <person name="Held B.W."/>
            <person name="Barry K.W."/>
            <person name="LaButti K.M."/>
            <person name="Lapidus A."/>
            <person name="Lindquist E.A."/>
            <person name="Lucas S.M."/>
            <person name="Riley R."/>
            <person name="Salamov A.A."/>
            <person name="Hoffmeister D."/>
            <person name="Schwenk D."/>
            <person name="Hadar Y."/>
            <person name="Yarden O."/>
            <person name="de Vries R.P."/>
            <person name="Wiebenga A."/>
            <person name="Stenlid J."/>
            <person name="Eastwood D."/>
            <person name="Grigoriev I.V."/>
            <person name="Berka R.M."/>
            <person name="Blanchette R.A."/>
            <person name="Kersten P."/>
            <person name="Martinez A.T."/>
            <person name="Vicuna R."/>
            <person name="Cullen D."/>
        </authorList>
    </citation>
    <scope>NUCLEOTIDE SEQUENCE [LARGE SCALE GENOMIC DNA]</scope>
    <source>
        <strain evidence="4 5">B</strain>
    </source>
</reference>
<dbReference type="EMBL" id="KB445803">
    <property type="protein sequence ID" value="EMD34347.1"/>
    <property type="molecule type" value="Genomic_DNA"/>
</dbReference>
<feature type="domain" description="Ricin B lectin" evidence="3">
    <location>
        <begin position="116"/>
        <end position="252"/>
    </location>
</feature>
<sequence length="838" mass="92942">MSTPYIPSIAEGAYWARNKSTKWSFGLGPTPSGGNTPLVGQDPHPLRQALTDQSQMWLFEPLSDGRHFRIRNAQLGSLLDVADWTTADGASVILYRPTGGANQDWTVEWVDGSNGVSYYRIINVYTKKCLTQTTTSGNPIVSSAWVDGDQQRWSFEPVVFPPVYWISHAETGWYLQYDKSNGATVGNKISATADTLSQLWFLESRADSDAYVIRSVEDDQKVLDLSDNSMDDGAPVIAWTYNGGMNQQWVINDLAISFNPNEDRVKIFSALAHTVIQVIQRSSSGTLQAQTDKGNMSQTWRLHQYPFAPVYWTTIQNLKSGTFLRQNSSSVMPSSGAANALDFSVQWRFVPDRNQPHHYRLVNRGTNWVILGRSASPTVTAAEQNREERGDLWAIERAGPGIAIVNTITVGALDHYAGGTTIEAYPNNGVDNVLHQWVTVQVSDRVPSFALVNSRTGRSLMLKSSKESDEQGVTTSPDVVNDWSNQWFLDNLSGEDGSDSPTYAIISKVSGTVLDHYYSKRIEAYYDTTDHPNHQWRLLPCPCGERYFQIVNVATGRFLEERETGIPNANATTPMNPTNPTDNDRAQCWELVSTRLGDYDLIIADDDVLQRLLPYSQPDVASELEHHIVKRAPGREKKGKRKDTHVPQNPRLLQDIAQELTAAFEYAIGQWLDDIIPSNVQSGTRVSVMRSELEANTNVRLPRGLRPGSDTPGWIRIDIQGTYESTPGQRVANIQGQWNNSSVFHVIVPVGARIGRQIIQDAMRLSLRQHTSVILEASNSKPSSGGTKPGTKPPPPPGPSGGRGNGWIYYTAVLGFVLLLSQLGKFFSLLIAPRVHVS</sequence>
<gene>
    <name evidence="4" type="ORF">CERSUDRAFT_117225</name>
</gene>
<dbReference type="Proteomes" id="UP000016930">
    <property type="component" value="Unassembled WGS sequence"/>
</dbReference>
<dbReference type="Pfam" id="PF14200">
    <property type="entry name" value="RicinB_lectin_2"/>
    <property type="match status" value="2"/>
</dbReference>
<evidence type="ECO:0000259" key="3">
    <source>
        <dbReference type="SMART" id="SM00458"/>
    </source>
</evidence>
<feature type="transmembrane region" description="Helical" evidence="2">
    <location>
        <begin position="807"/>
        <end position="832"/>
    </location>
</feature>
<name>M2R7G5_CERS8</name>
<dbReference type="STRING" id="914234.M2R7G5"/>
<feature type="region of interest" description="Disordered" evidence="1">
    <location>
        <begin position="777"/>
        <end position="802"/>
    </location>
</feature>
<dbReference type="InterPro" id="IPR000772">
    <property type="entry name" value="Ricin_B_lectin"/>
</dbReference>
<evidence type="ECO:0000313" key="5">
    <source>
        <dbReference type="Proteomes" id="UP000016930"/>
    </source>
</evidence>
<organism evidence="4 5">
    <name type="scientific">Ceriporiopsis subvermispora (strain B)</name>
    <name type="common">White-rot fungus</name>
    <name type="synonym">Gelatoporia subvermispora</name>
    <dbReference type="NCBI Taxonomy" id="914234"/>
    <lineage>
        <taxon>Eukaryota</taxon>
        <taxon>Fungi</taxon>
        <taxon>Dikarya</taxon>
        <taxon>Basidiomycota</taxon>
        <taxon>Agaricomycotina</taxon>
        <taxon>Agaricomycetes</taxon>
        <taxon>Polyporales</taxon>
        <taxon>Gelatoporiaceae</taxon>
        <taxon>Gelatoporia</taxon>
    </lineage>
</organism>
<evidence type="ECO:0000256" key="1">
    <source>
        <dbReference type="SAM" id="MobiDB-lite"/>
    </source>
</evidence>
<keyword evidence="2" id="KW-0472">Membrane</keyword>
<dbReference type="CDD" id="cd00161">
    <property type="entry name" value="beta-trefoil_Ricin-like"/>
    <property type="match status" value="1"/>
</dbReference>